<keyword evidence="6" id="KW-1185">Reference proteome</keyword>
<dbReference type="GO" id="GO:0006310">
    <property type="term" value="P:DNA recombination"/>
    <property type="evidence" value="ECO:0007669"/>
    <property type="project" value="UniProtKB-KW"/>
</dbReference>
<feature type="region of interest" description="Disordered" evidence="3">
    <location>
        <begin position="294"/>
        <end position="319"/>
    </location>
</feature>
<gene>
    <name evidence="5" type="ORF">CS022_03165</name>
</gene>
<dbReference type="Proteomes" id="UP000290287">
    <property type="component" value="Unassembled WGS sequence"/>
</dbReference>
<dbReference type="RefSeq" id="WP_129121052.1">
    <property type="nucleotide sequence ID" value="NZ_PEIB01000002.1"/>
</dbReference>
<dbReference type="AlphaFoldDB" id="A0A4Q0YUU0"/>
<dbReference type="InterPro" id="IPR010998">
    <property type="entry name" value="Integrase_recombinase_N"/>
</dbReference>
<dbReference type="SUPFAM" id="SSF56349">
    <property type="entry name" value="DNA breaking-rejoining enzymes"/>
    <property type="match status" value="1"/>
</dbReference>
<feature type="compositionally biased region" description="Basic and acidic residues" evidence="3">
    <location>
        <begin position="303"/>
        <end position="319"/>
    </location>
</feature>
<dbReference type="GO" id="GO:0015074">
    <property type="term" value="P:DNA integration"/>
    <property type="evidence" value="ECO:0007669"/>
    <property type="project" value="InterPro"/>
</dbReference>
<evidence type="ECO:0000313" key="5">
    <source>
        <dbReference type="EMBL" id="RXJ74583.1"/>
    </source>
</evidence>
<dbReference type="PROSITE" id="PS51898">
    <property type="entry name" value="TYR_RECOMBINASE"/>
    <property type="match status" value="1"/>
</dbReference>
<dbReference type="GO" id="GO:0003677">
    <property type="term" value="F:DNA binding"/>
    <property type="evidence" value="ECO:0007669"/>
    <property type="project" value="UniProtKB-KW"/>
</dbReference>
<keyword evidence="2" id="KW-0233">DNA recombination</keyword>
<dbReference type="InterPro" id="IPR013762">
    <property type="entry name" value="Integrase-like_cat_sf"/>
</dbReference>
<keyword evidence="1" id="KW-0238">DNA-binding</keyword>
<evidence type="ECO:0000259" key="4">
    <source>
        <dbReference type="PROSITE" id="PS51898"/>
    </source>
</evidence>
<feature type="domain" description="Tyr recombinase" evidence="4">
    <location>
        <begin position="129"/>
        <end position="313"/>
    </location>
</feature>
<organism evidence="5 6">
    <name type="scientific">Veronia nyctiphanis</name>
    <dbReference type="NCBI Taxonomy" id="1278244"/>
    <lineage>
        <taxon>Bacteria</taxon>
        <taxon>Pseudomonadati</taxon>
        <taxon>Pseudomonadota</taxon>
        <taxon>Gammaproteobacteria</taxon>
        <taxon>Vibrionales</taxon>
        <taxon>Vibrionaceae</taxon>
        <taxon>Veronia</taxon>
    </lineage>
</organism>
<dbReference type="Gene3D" id="1.10.150.130">
    <property type="match status" value="1"/>
</dbReference>
<dbReference type="Gene3D" id="1.10.443.10">
    <property type="entry name" value="Intergrase catalytic core"/>
    <property type="match status" value="1"/>
</dbReference>
<name>A0A4Q0YUU0_9GAMM</name>
<dbReference type="Pfam" id="PF00589">
    <property type="entry name" value="Phage_integrase"/>
    <property type="match status" value="1"/>
</dbReference>
<dbReference type="InterPro" id="IPR002104">
    <property type="entry name" value="Integrase_catalytic"/>
</dbReference>
<evidence type="ECO:0000256" key="2">
    <source>
        <dbReference type="ARBA" id="ARBA00023172"/>
    </source>
</evidence>
<dbReference type="OrthoDB" id="5914130at2"/>
<sequence length="319" mass="36347">MKKITPISDEDEIKASVIRFSRAEIDIEEWKKLTQGQYSHNSLLSFQNDWKTFVVHCQTNGLCPLPADVNTVRNFAELQSKERKISSVRRYTVTISLVHRCHSFKDPARHREVKFLMNRLLQEKSDQAGQANAFHVGHLDALIDKLSSSERLKDIRDLLIWALSFEGMLKRSELAALPFESILIEDDVCQLAVGETTIALSSKTKEIIDKWFLLSGITTGPLLRRINKHQQLGDKPMDHSSIYRVFRRAATELGLDSVTFSGQSPRVGASQDLADAGRSIKEIQYQGRWKSPAMPAQYVGNKQAKEESMSRYKRKLDKD</sequence>
<reference evidence="5 6" key="1">
    <citation type="submission" date="2017-10" db="EMBL/GenBank/DDBJ databases">
        <title>Nyctiphanis sp. nov., isolated from the stomach of the euphausiid Nyctiphanes simplex (Hansen, 1911) in the Gulf of California.</title>
        <authorList>
            <person name="Gomez-Gil B."/>
            <person name="Aguilar-Mendez M."/>
            <person name="Lopez-Cortes A."/>
            <person name="Gomez-Gutierrez J."/>
            <person name="Roque A."/>
            <person name="Lang E."/>
            <person name="Gonzalez-Castillo A."/>
        </authorList>
    </citation>
    <scope>NUCLEOTIDE SEQUENCE [LARGE SCALE GENOMIC DNA]</scope>
    <source>
        <strain evidence="5 6">CAIM 600</strain>
    </source>
</reference>
<dbReference type="InterPro" id="IPR011010">
    <property type="entry name" value="DNA_brk_join_enz"/>
</dbReference>
<evidence type="ECO:0000256" key="1">
    <source>
        <dbReference type="ARBA" id="ARBA00023125"/>
    </source>
</evidence>
<dbReference type="SUPFAM" id="SSF47823">
    <property type="entry name" value="lambda integrase-like, N-terminal domain"/>
    <property type="match status" value="1"/>
</dbReference>
<accession>A0A4Q0YUU0</accession>
<proteinExistence type="predicted"/>
<comment type="caution">
    <text evidence="5">The sequence shown here is derived from an EMBL/GenBank/DDBJ whole genome shotgun (WGS) entry which is preliminary data.</text>
</comment>
<evidence type="ECO:0000256" key="3">
    <source>
        <dbReference type="SAM" id="MobiDB-lite"/>
    </source>
</evidence>
<protein>
    <submittedName>
        <fullName evidence="5">Integrase</fullName>
    </submittedName>
</protein>
<evidence type="ECO:0000313" key="6">
    <source>
        <dbReference type="Proteomes" id="UP000290287"/>
    </source>
</evidence>
<dbReference type="EMBL" id="PEIB01000002">
    <property type="protein sequence ID" value="RXJ74583.1"/>
    <property type="molecule type" value="Genomic_DNA"/>
</dbReference>